<dbReference type="Proteomes" id="UP000075809">
    <property type="component" value="Unassembled WGS sequence"/>
</dbReference>
<dbReference type="STRING" id="64791.A0A151X6Y4"/>
<dbReference type="SUPFAM" id="SSF56672">
    <property type="entry name" value="DNA/RNA polymerases"/>
    <property type="match status" value="1"/>
</dbReference>
<name>A0A151X6Y4_9HYME</name>
<dbReference type="PANTHER" id="PTHR33053">
    <property type="entry name" value="PROTEIN, PUTATIVE-RELATED"/>
    <property type="match status" value="1"/>
</dbReference>
<protein>
    <submittedName>
        <fullName evidence="1">Uncharacterized protein</fullName>
    </submittedName>
</protein>
<keyword evidence="2" id="KW-1185">Reference proteome</keyword>
<dbReference type="PANTHER" id="PTHR33053:SF24">
    <property type="entry name" value="TRANSPOSASE DOMAIN-CONTAINING PROTEIN"/>
    <property type="match status" value="1"/>
</dbReference>
<evidence type="ECO:0000313" key="2">
    <source>
        <dbReference type="Proteomes" id="UP000075809"/>
    </source>
</evidence>
<reference evidence="1 2" key="1">
    <citation type="submission" date="2015-09" db="EMBL/GenBank/DDBJ databases">
        <title>Trachymyrmex zeteki WGS genome.</title>
        <authorList>
            <person name="Nygaard S."/>
            <person name="Hu H."/>
            <person name="Boomsma J."/>
            <person name="Zhang G."/>
        </authorList>
    </citation>
    <scope>NUCLEOTIDE SEQUENCE [LARGE SCALE GENOMIC DNA]</scope>
    <source>
        <strain evidence="1">Tzet28-1</strain>
        <tissue evidence="1">Whole body</tissue>
    </source>
</reference>
<dbReference type="AlphaFoldDB" id="A0A151X6Y4"/>
<dbReference type="EMBL" id="KQ982464">
    <property type="protein sequence ID" value="KYQ56126.1"/>
    <property type="molecule type" value="Genomic_DNA"/>
</dbReference>
<dbReference type="GO" id="GO:0071897">
    <property type="term" value="P:DNA biosynthetic process"/>
    <property type="evidence" value="ECO:0007669"/>
    <property type="project" value="UniProtKB-ARBA"/>
</dbReference>
<evidence type="ECO:0000313" key="1">
    <source>
        <dbReference type="EMBL" id="KYQ56126.1"/>
    </source>
</evidence>
<sequence length="554" mass="63992">MAPCDFFLFDRVKRPLLRGNGKIEDDSDGYTANRVDNVLNMMLQHKMIILQKSYPDRNNKFCDLENDDEIADKSEVTVPVHANTITLQDNSCNLVDIEKSACYLVNNILIDSPSSSNDKNEENMIHSVKAQVTGSSSIRHLDDIGLIRAIENMCNHVDVKLITQWDERYGAEAIIAKPNFHSRSVFAENLIAIKLRKFEVKFNKPIYEGMCILDISKVCLYKFHHEYMLPMYRKCKIMYTNMDSLIYRVECEDRIFILEDFITEAIDIVRDGLIHNGKIYKVFIKQIICDAPAKAFILNVKTFSGYSSCTKCCVESDFRKNRICFLKNDTRRRTDEDFVNQTDDRYHLGHSILANIPNLGLVTNVVLDYLHVICLGTVRKMLYLQIRLPHVKVEKISHHLIELKSNIVIEFVRKPKSLKYLAQWKGTKFRQFLLYTGPILLHKKRKEMKNFKDLSRSIESKSIRYSNIYSDSENESSNLVQLAKNNKNETARKPPSTTAQYDVVQKHYPYATNAIINTFIKEWLRRAPEKCGKDVEVAAAAPEITNVDDANTNN</sequence>
<organism evidence="1 2">
    <name type="scientific">Mycetomoellerius zeteki</name>
    <dbReference type="NCBI Taxonomy" id="64791"/>
    <lineage>
        <taxon>Eukaryota</taxon>
        <taxon>Metazoa</taxon>
        <taxon>Ecdysozoa</taxon>
        <taxon>Arthropoda</taxon>
        <taxon>Hexapoda</taxon>
        <taxon>Insecta</taxon>
        <taxon>Pterygota</taxon>
        <taxon>Neoptera</taxon>
        <taxon>Endopterygota</taxon>
        <taxon>Hymenoptera</taxon>
        <taxon>Apocrita</taxon>
        <taxon>Aculeata</taxon>
        <taxon>Formicoidea</taxon>
        <taxon>Formicidae</taxon>
        <taxon>Myrmicinae</taxon>
        <taxon>Mycetomoellerius</taxon>
    </lineage>
</organism>
<proteinExistence type="predicted"/>
<gene>
    <name evidence="1" type="ORF">ALC60_04949</name>
</gene>
<dbReference type="InterPro" id="IPR043502">
    <property type="entry name" value="DNA/RNA_pol_sf"/>
</dbReference>
<accession>A0A151X6Y4</accession>